<dbReference type="KEGG" id="stri:C7M71_005525"/>
<dbReference type="Pfam" id="PF13672">
    <property type="entry name" value="PP2C_2"/>
    <property type="match status" value="1"/>
</dbReference>
<protein>
    <submittedName>
        <fullName evidence="3">Protein phosphatase 2C domain-containing protein</fullName>
    </submittedName>
</protein>
<evidence type="ECO:0000313" key="3">
    <source>
        <dbReference type="EMBL" id="AXI81195.1"/>
    </source>
</evidence>
<dbReference type="InterPro" id="IPR001932">
    <property type="entry name" value="PPM-type_phosphatase-like_dom"/>
</dbReference>
<feature type="domain" description="PPM-type phosphatase" evidence="2">
    <location>
        <begin position="148"/>
        <end position="360"/>
    </location>
</feature>
<dbReference type="PRINTS" id="PR01217">
    <property type="entry name" value="PRICHEXTENSN"/>
</dbReference>
<feature type="compositionally biased region" description="Pro residues" evidence="1">
    <location>
        <begin position="85"/>
        <end position="99"/>
    </location>
</feature>
<reference evidence="4" key="1">
    <citation type="submission" date="2018-07" db="EMBL/GenBank/DDBJ databases">
        <title>Streptacidiphilus bronchialis DSM 106435 chromosome.</title>
        <authorList>
            <person name="Batra D."/>
            <person name="Gulvik C.A."/>
        </authorList>
    </citation>
    <scope>NUCLEOTIDE SEQUENCE [LARGE SCALE GENOMIC DNA]</scope>
    <source>
        <strain evidence="4">DSM 106435</strain>
    </source>
</reference>
<dbReference type="Proteomes" id="UP000249340">
    <property type="component" value="Chromosome"/>
</dbReference>
<feature type="compositionally biased region" description="Low complexity" evidence="1">
    <location>
        <begin position="25"/>
        <end position="39"/>
    </location>
</feature>
<evidence type="ECO:0000313" key="4">
    <source>
        <dbReference type="Proteomes" id="UP000249340"/>
    </source>
</evidence>
<feature type="region of interest" description="Disordered" evidence="1">
    <location>
        <begin position="1"/>
        <end position="117"/>
    </location>
</feature>
<keyword evidence="4" id="KW-1185">Reference proteome</keyword>
<accession>A0A345T5E0</accession>
<dbReference type="EMBL" id="CP031264">
    <property type="protein sequence ID" value="AXI81195.1"/>
    <property type="molecule type" value="Genomic_DNA"/>
</dbReference>
<gene>
    <name evidence="3" type="ORF">C7M71_005525</name>
</gene>
<evidence type="ECO:0000256" key="1">
    <source>
        <dbReference type="SAM" id="MobiDB-lite"/>
    </source>
</evidence>
<organism evidence="3 4">
    <name type="scientific">Peterkaempfera bronchialis</name>
    <dbReference type="NCBI Taxonomy" id="2126346"/>
    <lineage>
        <taxon>Bacteria</taxon>
        <taxon>Bacillati</taxon>
        <taxon>Actinomycetota</taxon>
        <taxon>Actinomycetes</taxon>
        <taxon>Kitasatosporales</taxon>
        <taxon>Streptomycetaceae</taxon>
        <taxon>Peterkaempfera</taxon>
    </lineage>
</organism>
<sequence length="387" mass="40282">MGGPGAAVVPPPVEPTPVRDPRDNAATPAAEPAEPAEPAADPRRRPPTVPDPRSAGAPTDPPRGSDGKPPTEPTAATGQPQSAKAPPPAPQPAPAPPLPHIGDRPPTYDPEPSALPLADPDLLAELVPDTAVEGARYGTLTLRAASVRGDSARYRGEPRRDALLVARFGEPPDGILVTVVAGAARSAEAPPLAAAEACRQLAAAVGRSRAELVADLRSGARDGLRFGLQRMAARAAQYLRDPQDPRDPQEPAAGSLHCVLSPLDPSAGDRVCFGIGPGGLFLLRSAHWIDAYGARLLHHPGEQQPAADPPSDQAFRFRLVPASPGDVLLLATAGFADPVREEPAVAGFLAAHWSHPHPPGTVDFLRQLQVRAKGYADDRTAVVLWSG</sequence>
<evidence type="ECO:0000259" key="2">
    <source>
        <dbReference type="Pfam" id="PF13672"/>
    </source>
</evidence>
<name>A0A345T5E0_9ACTN</name>
<dbReference type="AlphaFoldDB" id="A0A345T5E0"/>
<proteinExistence type="predicted"/>
<dbReference type="OrthoDB" id="4349962at2"/>